<organism evidence="1 2">
    <name type="scientific">Leptospira fainei serovar Hurstbridge str. BUT 6</name>
    <dbReference type="NCBI Taxonomy" id="1193011"/>
    <lineage>
        <taxon>Bacteria</taxon>
        <taxon>Pseudomonadati</taxon>
        <taxon>Spirochaetota</taxon>
        <taxon>Spirochaetia</taxon>
        <taxon>Leptospirales</taxon>
        <taxon>Leptospiraceae</taxon>
        <taxon>Leptospira</taxon>
    </lineage>
</organism>
<dbReference type="Proteomes" id="UP000014540">
    <property type="component" value="Unassembled WGS sequence"/>
</dbReference>
<dbReference type="AlphaFoldDB" id="S3US95"/>
<gene>
    <name evidence="1" type="ORF">LEP1GSC058_2672</name>
</gene>
<sequence length="55" mass="6683">MITLRIADLNRSLRVSAYVITKPISTKNNLFFQKYFSKFMPRRKKIFIKCRRSQK</sequence>
<protein>
    <submittedName>
        <fullName evidence="1">Uncharacterized protein</fullName>
    </submittedName>
</protein>
<keyword evidence="2" id="KW-1185">Reference proteome</keyword>
<dbReference type="EMBL" id="AKWZ02000010">
    <property type="protein sequence ID" value="EPG73276.1"/>
    <property type="molecule type" value="Genomic_DNA"/>
</dbReference>
<accession>S3US95</accession>
<proteinExistence type="predicted"/>
<evidence type="ECO:0000313" key="1">
    <source>
        <dbReference type="EMBL" id="EPG73276.1"/>
    </source>
</evidence>
<dbReference type="STRING" id="1193011.LEP1GSC058_2672"/>
<evidence type="ECO:0000313" key="2">
    <source>
        <dbReference type="Proteomes" id="UP000014540"/>
    </source>
</evidence>
<reference evidence="1" key="1">
    <citation type="submission" date="2013-04" db="EMBL/GenBank/DDBJ databases">
        <authorList>
            <person name="Harkins D.M."/>
            <person name="Durkin A.S."/>
            <person name="Selengut J.D."/>
            <person name="Sanka R."/>
            <person name="DePew J."/>
            <person name="Purushe J."/>
            <person name="Ahmed A."/>
            <person name="van der Linden H."/>
            <person name="Goris M.G.A."/>
            <person name="Hartskeerl R.A."/>
            <person name="Vinetz J.M."/>
            <person name="Sutton G.G."/>
            <person name="Nelson W.C."/>
            <person name="Fouts D.E."/>
        </authorList>
    </citation>
    <scope>NUCLEOTIDE SEQUENCE [LARGE SCALE GENOMIC DNA]</scope>
    <source>
        <strain evidence="1">BUT 6</strain>
    </source>
</reference>
<name>S3US95_9LEPT</name>
<comment type="caution">
    <text evidence="1">The sequence shown here is derived from an EMBL/GenBank/DDBJ whole genome shotgun (WGS) entry which is preliminary data.</text>
</comment>